<evidence type="ECO:0000313" key="1">
    <source>
        <dbReference type="EMBL" id="KDR51422.1"/>
    </source>
</evidence>
<dbReference type="PATRIC" id="fig|1122985.7.peg.2600"/>
<comment type="caution">
    <text evidence="1">The sequence shown here is derived from an EMBL/GenBank/DDBJ whole genome shotgun (WGS) entry which is preliminary data.</text>
</comment>
<keyword evidence="2" id="KW-1185">Reference proteome</keyword>
<dbReference type="EMBL" id="JNGW01000107">
    <property type="protein sequence ID" value="KDR51422.1"/>
    <property type="molecule type" value="Genomic_DNA"/>
</dbReference>
<sequence>MYDALDLTTMFLSFINKNTSGCEMSFLHITVSLHLKKETHYH</sequence>
<protein>
    <submittedName>
        <fullName evidence="1">Uncharacterized protein</fullName>
    </submittedName>
</protein>
<gene>
    <name evidence="1" type="ORF">HMPREF1991_02511</name>
</gene>
<reference evidence="1 2" key="1">
    <citation type="submission" date="2013-08" db="EMBL/GenBank/DDBJ databases">
        <authorList>
            <person name="Weinstock G."/>
            <person name="Sodergren E."/>
            <person name="Wylie T."/>
            <person name="Fulton L."/>
            <person name="Fulton R."/>
            <person name="Fronick C."/>
            <person name="O'Laughlin M."/>
            <person name="Godfrey J."/>
            <person name="Miner T."/>
            <person name="Herter B."/>
            <person name="Appelbaum E."/>
            <person name="Cordes M."/>
            <person name="Lek S."/>
            <person name="Wollam A."/>
            <person name="Pepin K.H."/>
            <person name="Palsikar V.B."/>
            <person name="Mitreva M."/>
            <person name="Wilson R.K."/>
        </authorList>
    </citation>
    <scope>NUCLEOTIDE SEQUENCE [LARGE SCALE GENOMIC DNA]</scope>
    <source>
        <strain evidence="1 2">ATCC 15930</strain>
    </source>
</reference>
<organism evidence="1 2">
    <name type="scientific">Hoylesella loescheii DSM 19665 = JCM 12249 = ATCC 15930</name>
    <dbReference type="NCBI Taxonomy" id="1122985"/>
    <lineage>
        <taxon>Bacteria</taxon>
        <taxon>Pseudomonadati</taxon>
        <taxon>Bacteroidota</taxon>
        <taxon>Bacteroidia</taxon>
        <taxon>Bacteroidales</taxon>
        <taxon>Prevotellaceae</taxon>
        <taxon>Hoylesella</taxon>
    </lineage>
</organism>
<accession>A0A069QFF3</accession>
<dbReference type="AlphaFoldDB" id="A0A069QFF3"/>
<proteinExistence type="predicted"/>
<dbReference type="HOGENOM" id="CLU_3255798_0_0_10"/>
<dbReference type="Proteomes" id="UP000027442">
    <property type="component" value="Unassembled WGS sequence"/>
</dbReference>
<name>A0A069QFF3_HOYLO</name>
<evidence type="ECO:0000313" key="2">
    <source>
        <dbReference type="Proteomes" id="UP000027442"/>
    </source>
</evidence>